<dbReference type="Proteomes" id="UP000000376">
    <property type="component" value="Chromosome"/>
</dbReference>
<dbReference type="Gene3D" id="1.10.287.1260">
    <property type="match status" value="1"/>
</dbReference>
<sequence length="541" mass="58627">MAVSNLPHVLAQILAQTTDPAEPSAPTTPAVEKAEAVVEVTVDVLSFLAGTVIGMVAGVIATIIGMALSHIFARRYKYYAPIHTAIRKPVGLMLATLGAWIGFGVASDNIDPAHAPDWLAWLEHGFLILFIVASAASIVAFVNGLVKAVYLRMEVSSTERASRVETQVQVIHRVVSAVIWVLAFGAILLTFPAARTAGTSLLASAGLISVVAGLAAQSVLGNVFAGLQLAFSDSMRVGDIVFYNGSTTTVEEITLTYVVLAVWDGRRIMVPSSKMTTEPFENWTRRAPEMMGTVEWHVDWAIPVRQARKQLDHLLHSTDLWDGRTGVLQVAEAINGTILMRAIVSAHNSGTLIDLKNYLREAMVQWIQDEAPQAIPHYRRIVDEAPDFRAATDTTAALVDKRVSQTPPPAFEPEPSVVETASTTVISRKELEEFARTPLAERVGDKDFTMGPLPDFTVTPGTVAPGTVEPGIVTPAVMPEEPAGYQSAIFHGSEEAKKRAEQYAGPGDDVYEERNRKIEQTANMAKVEDTEAEAEPEKEEK</sequence>
<dbReference type="eggNOG" id="COG0668">
    <property type="taxonomic scope" value="Bacteria"/>
</dbReference>
<evidence type="ECO:0000313" key="9">
    <source>
        <dbReference type="Proteomes" id="UP000000376"/>
    </source>
</evidence>
<accession>D7BM22</accession>
<dbReference type="HOGENOM" id="CLU_021080_1_0_11"/>
<evidence type="ECO:0000256" key="4">
    <source>
        <dbReference type="ARBA" id="ARBA00023136"/>
    </source>
</evidence>
<evidence type="ECO:0000259" key="7">
    <source>
        <dbReference type="Pfam" id="PF00924"/>
    </source>
</evidence>
<dbReference type="RefSeq" id="WP_013169469.1">
    <property type="nucleotide sequence ID" value="NC_014218.1"/>
</dbReference>
<dbReference type="EMBL" id="CP002045">
    <property type="protein sequence ID" value="ADH91971.1"/>
    <property type="molecule type" value="Genomic_DNA"/>
</dbReference>
<feature type="transmembrane region" description="Helical" evidence="6">
    <location>
        <begin position="201"/>
        <end position="227"/>
    </location>
</feature>
<dbReference type="PANTHER" id="PTHR30566">
    <property type="entry name" value="YNAI-RELATED MECHANOSENSITIVE ION CHANNEL"/>
    <property type="match status" value="1"/>
</dbReference>
<dbReference type="InterPro" id="IPR006685">
    <property type="entry name" value="MscS_channel_2nd"/>
</dbReference>
<feature type="transmembrane region" description="Helical" evidence="6">
    <location>
        <begin position="170"/>
        <end position="189"/>
    </location>
</feature>
<keyword evidence="9" id="KW-1185">Reference proteome</keyword>
<dbReference type="Gene3D" id="2.30.30.60">
    <property type="match status" value="1"/>
</dbReference>
<dbReference type="KEGG" id="ahe:Arch_0210"/>
<feature type="transmembrane region" description="Helical" evidence="6">
    <location>
        <begin position="89"/>
        <end position="106"/>
    </location>
</feature>
<evidence type="ECO:0000313" key="8">
    <source>
        <dbReference type="EMBL" id="ADH91971.1"/>
    </source>
</evidence>
<dbReference type="OrthoDB" id="9792218at2"/>
<evidence type="ECO:0000256" key="2">
    <source>
        <dbReference type="ARBA" id="ARBA00022692"/>
    </source>
</evidence>
<dbReference type="Pfam" id="PF00924">
    <property type="entry name" value="MS_channel_2nd"/>
    <property type="match status" value="1"/>
</dbReference>
<keyword evidence="4 6" id="KW-0472">Membrane</keyword>
<dbReference type="SUPFAM" id="SSF50182">
    <property type="entry name" value="Sm-like ribonucleoproteins"/>
    <property type="match status" value="1"/>
</dbReference>
<evidence type="ECO:0000256" key="6">
    <source>
        <dbReference type="SAM" id="Phobius"/>
    </source>
</evidence>
<organism evidence="8 9">
    <name type="scientific">Arcanobacterium haemolyticum (strain ATCC 9345 / DSM 20595 / CCM 5947 / CCUG 17215 / LMG 16163 / NBRC 15585 / NCTC 8452 / 11018)</name>
    <dbReference type="NCBI Taxonomy" id="644284"/>
    <lineage>
        <taxon>Bacteria</taxon>
        <taxon>Bacillati</taxon>
        <taxon>Actinomycetota</taxon>
        <taxon>Actinomycetes</taxon>
        <taxon>Actinomycetales</taxon>
        <taxon>Actinomycetaceae</taxon>
        <taxon>Arcanobacterium</taxon>
    </lineage>
</organism>
<name>D7BM22_ARCHD</name>
<dbReference type="AlphaFoldDB" id="D7BM22"/>
<feature type="region of interest" description="Disordered" evidence="5">
    <location>
        <begin position="493"/>
        <end position="541"/>
    </location>
</feature>
<comment type="subcellular location">
    <subcellularLocation>
        <location evidence="1">Membrane</location>
    </subcellularLocation>
</comment>
<dbReference type="GO" id="GO:0016020">
    <property type="term" value="C:membrane"/>
    <property type="evidence" value="ECO:0007669"/>
    <property type="project" value="UniProtKB-SubCell"/>
</dbReference>
<dbReference type="PANTHER" id="PTHR30566:SF25">
    <property type="entry name" value="INNER MEMBRANE PROTEIN"/>
    <property type="match status" value="1"/>
</dbReference>
<dbReference type="InterPro" id="IPR023408">
    <property type="entry name" value="MscS_beta-dom_sf"/>
</dbReference>
<protein>
    <submittedName>
        <fullName evidence="8">MscS Mechanosensitive ion channel</fullName>
    </submittedName>
</protein>
<feature type="transmembrane region" description="Helical" evidence="6">
    <location>
        <begin position="126"/>
        <end position="150"/>
    </location>
</feature>
<dbReference type="InterPro" id="IPR010920">
    <property type="entry name" value="LSM_dom_sf"/>
</dbReference>
<keyword evidence="3 6" id="KW-1133">Transmembrane helix</keyword>
<dbReference type="GO" id="GO:0055085">
    <property type="term" value="P:transmembrane transport"/>
    <property type="evidence" value="ECO:0007669"/>
    <property type="project" value="InterPro"/>
</dbReference>
<gene>
    <name evidence="8" type="ordered locus">Arch_0210</name>
</gene>
<evidence type="ECO:0000256" key="3">
    <source>
        <dbReference type="ARBA" id="ARBA00022989"/>
    </source>
</evidence>
<feature type="domain" description="Mechanosensitive ion channel MscS" evidence="7">
    <location>
        <begin position="219"/>
        <end position="285"/>
    </location>
</feature>
<feature type="transmembrane region" description="Helical" evidence="6">
    <location>
        <begin position="47"/>
        <end position="68"/>
    </location>
</feature>
<keyword evidence="2 6" id="KW-0812">Transmembrane</keyword>
<reference evidence="8 9" key="1">
    <citation type="journal article" date="2010" name="Stand. Genomic Sci.">
        <title>Complete genome sequence of Arcanobacterium haemolyticum type strain (11018).</title>
        <authorList>
            <person name="Yasawong M."/>
            <person name="Teshima H."/>
            <person name="Lapidus A."/>
            <person name="Nolan M."/>
            <person name="Lucas S."/>
            <person name="Glavina Del Rio T."/>
            <person name="Tice H."/>
            <person name="Cheng J."/>
            <person name="Bruce D."/>
            <person name="Detter C."/>
            <person name="Tapia R."/>
            <person name="Han C."/>
            <person name="Goodwin L."/>
            <person name="Pitluck S."/>
            <person name="Liolios K."/>
            <person name="Ivanova N."/>
            <person name="Mavromatis K."/>
            <person name="Mikhailova N."/>
            <person name="Pati A."/>
            <person name="Chen A."/>
            <person name="Palaniappan K."/>
            <person name="Land M."/>
            <person name="Hauser L."/>
            <person name="Chang Y."/>
            <person name="Jeffries C."/>
            <person name="Rohde M."/>
            <person name="Sikorski J."/>
            <person name="Pukall R."/>
            <person name="Goker M."/>
            <person name="Woyke T."/>
            <person name="Bristow J."/>
            <person name="Eisen J."/>
            <person name="Markowitz V."/>
            <person name="Hugenholtz P."/>
            <person name="Kyrpides N."/>
            <person name="Klenk H."/>
        </authorList>
    </citation>
    <scope>NUCLEOTIDE SEQUENCE [LARGE SCALE GENOMIC DNA]</scope>
    <source>
        <strain evidence="9">ATCC 9345 / DSM 20595 / CCUG 17215 / LMG 16163 / NBRC 15585 / NCTC 8452 / 11018</strain>
    </source>
</reference>
<evidence type="ECO:0000256" key="1">
    <source>
        <dbReference type="ARBA" id="ARBA00004370"/>
    </source>
</evidence>
<dbReference type="STRING" id="644284.Arch_0210"/>
<evidence type="ECO:0000256" key="5">
    <source>
        <dbReference type="SAM" id="MobiDB-lite"/>
    </source>
</evidence>
<proteinExistence type="predicted"/>
<feature type="compositionally biased region" description="Acidic residues" evidence="5">
    <location>
        <begin position="530"/>
        <end position="541"/>
    </location>
</feature>